<dbReference type="GO" id="GO:0009289">
    <property type="term" value="C:pilus"/>
    <property type="evidence" value="ECO:0007669"/>
    <property type="project" value="InterPro"/>
</dbReference>
<gene>
    <name evidence="3" type="ORF">AMR76_01440</name>
</gene>
<feature type="chain" id="PRO_5006196875" description="Fimbrial-type adhesion domain-containing protein" evidence="1">
    <location>
        <begin position="27"/>
        <end position="431"/>
    </location>
</feature>
<evidence type="ECO:0000313" key="3">
    <source>
        <dbReference type="EMBL" id="KQH87979.1"/>
    </source>
</evidence>
<dbReference type="AlphaFoldDB" id="A0A0Q2SK78"/>
<evidence type="ECO:0000256" key="1">
    <source>
        <dbReference type="SAM" id="SignalP"/>
    </source>
</evidence>
<dbReference type="SUPFAM" id="SSF49401">
    <property type="entry name" value="Bacterial adhesins"/>
    <property type="match status" value="1"/>
</dbReference>
<dbReference type="GO" id="GO:0007155">
    <property type="term" value="P:cell adhesion"/>
    <property type="evidence" value="ECO:0007669"/>
    <property type="project" value="InterPro"/>
</dbReference>
<dbReference type="InParanoid" id="A0A0Q2SK78"/>
<dbReference type="InterPro" id="IPR008966">
    <property type="entry name" value="Adhesion_dom_sf"/>
</dbReference>
<proteinExistence type="predicted"/>
<dbReference type="InterPro" id="IPR036937">
    <property type="entry name" value="Adhesion_dom_fimbrial_sf"/>
</dbReference>
<name>A0A0Q2SK78_VIBFU</name>
<evidence type="ECO:0000259" key="2">
    <source>
        <dbReference type="Pfam" id="PF00419"/>
    </source>
</evidence>
<accession>A0A0Q2SK78</accession>
<dbReference type="EMBL" id="LKHS01000001">
    <property type="protein sequence ID" value="KQH87979.1"/>
    <property type="molecule type" value="Genomic_DNA"/>
</dbReference>
<feature type="domain" description="Fimbrial-type adhesion" evidence="2">
    <location>
        <begin position="255"/>
        <end position="431"/>
    </location>
</feature>
<evidence type="ECO:0000313" key="4">
    <source>
        <dbReference type="Proteomes" id="UP000051221"/>
    </source>
</evidence>
<dbReference type="Pfam" id="PF00419">
    <property type="entry name" value="Fimbrial"/>
    <property type="match status" value="1"/>
</dbReference>
<comment type="caution">
    <text evidence="3">The sequence shown here is derived from an EMBL/GenBank/DDBJ whole genome shotgun (WGS) entry which is preliminary data.</text>
</comment>
<dbReference type="Proteomes" id="UP000051221">
    <property type="component" value="Unassembled WGS sequence"/>
</dbReference>
<dbReference type="RefSeq" id="WP_055465034.1">
    <property type="nucleotide sequence ID" value="NZ_JBLXEQ010000002.1"/>
</dbReference>
<feature type="signal peptide" evidence="1">
    <location>
        <begin position="1"/>
        <end position="26"/>
    </location>
</feature>
<keyword evidence="1" id="KW-0732">Signal</keyword>
<protein>
    <recommendedName>
        <fullName evidence="2">Fimbrial-type adhesion domain-containing protein</fullName>
    </recommendedName>
</protein>
<sequence>MGSKHVYYSICAFILLFLAVVEDSNAASCTRISKTQATDEYGSYGVWGGAYDANNGPLNLPSTINITDENFQPNGTLLASSVVDFVQYGQKSGYDPEQILFSCTADSAGQLYEIYATNGDNAYGGLYEDGATYGLEHSYATYQKNLVVRITNNETGQYFKKNWQYRALTNLDTDASGNILVKAKNFTSVTIELYRIGDVRGAITPGAYGYSQPAGYIAFGGPGISYPADGADSQTSYPGWYAYWPGNISLYKNTNIRRSKACRFNSVTPNVLFPTISTEEINNGGSRTANIDITYQCQSGYTAGVSAGQNAVGFQVSSGSYSAALAEGLTTTGSGLTYLLSNQYGVDSNVATGVGIRLEREGTTLNWLSDANVMTGGNADGWYKLNGTQVATGDVADSYQESFSAILEALPGQTATPGKVYAQAQVFIRVQ</sequence>
<dbReference type="InterPro" id="IPR000259">
    <property type="entry name" value="Adhesion_dom_fimbrial"/>
</dbReference>
<organism evidence="3 4">
    <name type="scientific">Vibrio furnissii</name>
    <dbReference type="NCBI Taxonomy" id="29494"/>
    <lineage>
        <taxon>Bacteria</taxon>
        <taxon>Pseudomonadati</taxon>
        <taxon>Pseudomonadota</taxon>
        <taxon>Gammaproteobacteria</taxon>
        <taxon>Vibrionales</taxon>
        <taxon>Vibrionaceae</taxon>
        <taxon>Vibrio</taxon>
    </lineage>
</organism>
<dbReference type="PIRSF" id="PIRSF029766">
    <property type="entry name" value="UCP029766"/>
    <property type="match status" value="1"/>
</dbReference>
<reference evidence="3 4" key="1">
    <citation type="submission" date="2015-08" db="EMBL/GenBank/DDBJ databases">
        <title>Antibacterial properties of a collection of Vibrionaceae strains.</title>
        <authorList>
            <person name="Giubergia S."/>
        </authorList>
    </citation>
    <scope>NUCLEOTIDE SEQUENCE [LARGE SCALE GENOMIC DNA]</scope>
    <source>
        <strain evidence="3 4">S0821</strain>
    </source>
</reference>
<dbReference type="InterPro" id="IPR011228">
    <property type="entry name" value="UCP029766"/>
</dbReference>
<dbReference type="Gene3D" id="2.60.40.1090">
    <property type="entry name" value="Fimbrial-type adhesion domain"/>
    <property type="match status" value="1"/>
</dbReference>
<keyword evidence="4" id="KW-1185">Reference proteome</keyword>